<keyword evidence="4" id="KW-1185">Reference proteome</keyword>
<dbReference type="Proteomes" id="UP001642409">
    <property type="component" value="Unassembled WGS sequence"/>
</dbReference>
<reference evidence="2" key="1">
    <citation type="submission" date="2023-06" db="EMBL/GenBank/DDBJ databases">
        <authorList>
            <person name="Kurt Z."/>
        </authorList>
    </citation>
    <scope>NUCLEOTIDE SEQUENCE</scope>
</reference>
<dbReference type="EMBL" id="CATOUU010000233">
    <property type="protein sequence ID" value="CAI9921798.1"/>
    <property type="molecule type" value="Genomic_DNA"/>
</dbReference>
<dbReference type="Pfam" id="PF07004">
    <property type="entry name" value="SHIPPO-rpt"/>
    <property type="match status" value="2"/>
</dbReference>
<accession>A0AA86NMN6</accession>
<protein>
    <submittedName>
        <fullName evidence="2">Uncharacterized protein</fullName>
    </submittedName>
</protein>
<reference evidence="3 4" key="2">
    <citation type="submission" date="2024-07" db="EMBL/GenBank/DDBJ databases">
        <authorList>
            <person name="Akdeniz Z."/>
        </authorList>
    </citation>
    <scope>NUCLEOTIDE SEQUENCE [LARGE SCALE GENOMIC DNA]</scope>
</reference>
<dbReference type="AlphaFoldDB" id="A0AA86NMN6"/>
<comment type="caution">
    <text evidence="2">The sequence shown here is derived from an EMBL/GenBank/DDBJ whole genome shotgun (WGS) entry which is preliminary data.</text>
</comment>
<feature type="region of interest" description="Disordered" evidence="1">
    <location>
        <begin position="39"/>
        <end position="82"/>
    </location>
</feature>
<name>A0AA86NMN6_9EUKA</name>
<sequence length="248" mass="27794">MPTPRNIGPGAYSPAPIRSASIPISFKFKTPIPAPYLTPAPNAYSPVLPSGRPQFFGRKYTPAKPKESPGPGQYRPEDFNPNSRKISLAFKTASAFSPSSVSPGPVYLPTDRQCANSSPKLSLRSRTNNLQDIHPHVSPDTYNPKFTKTEANRFSLIGGNRTTREPERTPGPGTYKILTEPKRSQTIGNRWRDKRRTEIMDQYSYNYKEGAKGKWAYSGVKLNSEQLYRPLALQKIHEAMAYCEPLFE</sequence>
<evidence type="ECO:0000313" key="3">
    <source>
        <dbReference type="EMBL" id="CAL6096483.1"/>
    </source>
</evidence>
<gene>
    <name evidence="3" type="ORF">HINF_LOCUS68451</name>
    <name evidence="2" type="ORF">HINF_LOCUS9443</name>
</gene>
<evidence type="ECO:0000313" key="2">
    <source>
        <dbReference type="EMBL" id="CAI9921798.1"/>
    </source>
</evidence>
<proteinExistence type="predicted"/>
<dbReference type="InterPro" id="IPR010736">
    <property type="entry name" value="SHIPPO-rpt"/>
</dbReference>
<evidence type="ECO:0000256" key="1">
    <source>
        <dbReference type="SAM" id="MobiDB-lite"/>
    </source>
</evidence>
<organism evidence="2">
    <name type="scientific">Hexamita inflata</name>
    <dbReference type="NCBI Taxonomy" id="28002"/>
    <lineage>
        <taxon>Eukaryota</taxon>
        <taxon>Metamonada</taxon>
        <taxon>Diplomonadida</taxon>
        <taxon>Hexamitidae</taxon>
        <taxon>Hexamitinae</taxon>
        <taxon>Hexamita</taxon>
    </lineage>
</organism>
<evidence type="ECO:0000313" key="4">
    <source>
        <dbReference type="Proteomes" id="UP001642409"/>
    </source>
</evidence>
<dbReference type="EMBL" id="CAXDID020000486">
    <property type="protein sequence ID" value="CAL6096483.1"/>
    <property type="molecule type" value="Genomic_DNA"/>
</dbReference>